<dbReference type="AlphaFoldDB" id="A0A9P8ULG3"/>
<dbReference type="EMBL" id="JAGPXC010000004">
    <property type="protein sequence ID" value="KAH6654358.1"/>
    <property type="molecule type" value="Genomic_DNA"/>
</dbReference>
<evidence type="ECO:0000313" key="3">
    <source>
        <dbReference type="Proteomes" id="UP000758603"/>
    </source>
</evidence>
<feature type="region of interest" description="Disordered" evidence="1">
    <location>
        <begin position="19"/>
        <end position="43"/>
    </location>
</feature>
<name>A0A9P8ULG3_9PEZI</name>
<reference evidence="2" key="1">
    <citation type="journal article" date="2021" name="Nat. Commun.">
        <title>Genetic determinants of endophytism in the Arabidopsis root mycobiome.</title>
        <authorList>
            <person name="Mesny F."/>
            <person name="Miyauchi S."/>
            <person name="Thiergart T."/>
            <person name="Pickel B."/>
            <person name="Atanasova L."/>
            <person name="Karlsson M."/>
            <person name="Huettel B."/>
            <person name="Barry K.W."/>
            <person name="Haridas S."/>
            <person name="Chen C."/>
            <person name="Bauer D."/>
            <person name="Andreopoulos W."/>
            <person name="Pangilinan J."/>
            <person name="LaButti K."/>
            <person name="Riley R."/>
            <person name="Lipzen A."/>
            <person name="Clum A."/>
            <person name="Drula E."/>
            <person name="Henrissat B."/>
            <person name="Kohler A."/>
            <person name="Grigoriev I.V."/>
            <person name="Martin F.M."/>
            <person name="Hacquard S."/>
        </authorList>
    </citation>
    <scope>NUCLEOTIDE SEQUENCE</scope>
    <source>
        <strain evidence="2">MPI-SDFR-AT-0073</strain>
    </source>
</reference>
<comment type="caution">
    <text evidence="2">The sequence shown here is derived from an EMBL/GenBank/DDBJ whole genome shotgun (WGS) entry which is preliminary data.</text>
</comment>
<dbReference type="RefSeq" id="XP_045958628.1">
    <property type="nucleotide sequence ID" value="XM_046095923.1"/>
</dbReference>
<gene>
    <name evidence="2" type="ORF">BKA67DRAFT_276331</name>
</gene>
<evidence type="ECO:0000256" key="1">
    <source>
        <dbReference type="SAM" id="MobiDB-lite"/>
    </source>
</evidence>
<dbReference type="Proteomes" id="UP000758603">
    <property type="component" value="Unassembled WGS sequence"/>
</dbReference>
<evidence type="ECO:0000313" key="2">
    <source>
        <dbReference type="EMBL" id="KAH6654358.1"/>
    </source>
</evidence>
<organism evidence="2 3">
    <name type="scientific">Truncatella angustata</name>
    <dbReference type="NCBI Taxonomy" id="152316"/>
    <lineage>
        <taxon>Eukaryota</taxon>
        <taxon>Fungi</taxon>
        <taxon>Dikarya</taxon>
        <taxon>Ascomycota</taxon>
        <taxon>Pezizomycotina</taxon>
        <taxon>Sordariomycetes</taxon>
        <taxon>Xylariomycetidae</taxon>
        <taxon>Amphisphaeriales</taxon>
        <taxon>Sporocadaceae</taxon>
        <taxon>Truncatella</taxon>
    </lineage>
</organism>
<proteinExistence type="predicted"/>
<sequence length="252" mass="26716">MGLHHPNPVINKMVLTRDISSRGEPSHSATDTITSARRGAGHHRLSILQPTGADEDRRARLEHDRARRYRHWNLLHLRRLPAMYPALVPGRGPLLLALQPAGSPYPSRWHRTGHPASACAPGVQHGPTAAVWCSTAATTPPATTTTAAAAAATTATATTATATTATATTATATTATATTATATTATATTATATATAAKLLRATATYTSTRRSSCTTSRVQVANQLQICQRGIFYARIAGPEERPQRRLSWHH</sequence>
<protein>
    <submittedName>
        <fullName evidence="2">Uncharacterized protein</fullName>
    </submittedName>
</protein>
<dbReference type="GeneID" id="70124816"/>
<keyword evidence="3" id="KW-1185">Reference proteome</keyword>
<accession>A0A9P8ULG3</accession>